<dbReference type="Proteomes" id="UP001197770">
    <property type="component" value="Unassembled WGS sequence"/>
</dbReference>
<protein>
    <submittedName>
        <fullName evidence="9">Acyl-CoA dehydrogenase family protein</fullName>
    </submittedName>
</protein>
<feature type="domain" description="Acyl-CoA dehydrogenase/oxidase C-terminal" evidence="6">
    <location>
        <begin position="304"/>
        <end position="446"/>
    </location>
</feature>
<dbReference type="RefSeq" id="WP_228229186.1">
    <property type="nucleotide sequence ID" value="NZ_JAJGMW010000005.1"/>
</dbReference>
<reference evidence="9 10" key="1">
    <citation type="submission" date="2021-11" db="EMBL/GenBank/DDBJ databases">
        <title>Seasonal and diel survey of microbial diversity of the Tyrrhenian coast.</title>
        <authorList>
            <person name="Gattoni G."/>
            <person name="Corral P."/>
        </authorList>
    </citation>
    <scope>NUCLEOTIDE SEQUENCE [LARGE SCALE GENOMIC DNA]</scope>
    <source>
        <strain evidence="9 10">Mr9</strain>
    </source>
</reference>
<dbReference type="InterPro" id="IPR006089">
    <property type="entry name" value="Acyl-CoA_DH_CS"/>
</dbReference>
<evidence type="ECO:0000256" key="4">
    <source>
        <dbReference type="ARBA" id="ARBA00022827"/>
    </source>
</evidence>
<dbReference type="InterPro" id="IPR037069">
    <property type="entry name" value="AcylCoA_DH/ox_N_sf"/>
</dbReference>
<dbReference type="Gene3D" id="1.10.540.10">
    <property type="entry name" value="Acyl-CoA dehydrogenase/oxidase, N-terminal domain"/>
    <property type="match status" value="1"/>
</dbReference>
<dbReference type="PANTHER" id="PTHR43188">
    <property type="entry name" value="ACYL-COENZYME A OXIDASE"/>
    <property type="match status" value="1"/>
</dbReference>
<dbReference type="PROSITE" id="PS00073">
    <property type="entry name" value="ACYL_COA_DH_2"/>
    <property type="match status" value="1"/>
</dbReference>
<sequence>MSIFGKVKNTIGLLKSIDLDALAKLSQKVDLSQVMSAVGNLDDRQLKGLMKMLNSQAKKGQHKLPPIDGDFYNLAQKLSPEERALQMKMRNFMEDEVKPIANRYWNRAEFPHEIIPKFAELNMAGIAYKGYGCPNQSFLMEGILAMELARVDVSISTFFGVHSGLAMGSIYLCGSEEQKEYWLPKMQKFEKIGAFGLTEPEVGSGAAGGLGTTCKKDGDAWVINGQKKWIGNATFSDITIIWARDLDSGQVKGFIVRKENPGFKAEKMEDKMALRTVQNALITLTDCRVPESDRLQNANSFKDTAKVLQMTRASVAWQAVGCARGAYEAALKYTKKREQFGRPIASFQLIQNHLVEMVSNLTAMQTLCFRLSEMQDGGSLTDEHASLAKVFCSMRTRDVVSRAREVMGGNGILLEYDVARFVADAEAIYSYEGTKEINSLIVGRAITGYSAFVS</sequence>
<keyword evidence="3 5" id="KW-0285">Flavoprotein</keyword>
<feature type="domain" description="Acyl-CoA dehydrogenase/oxidase N-terminal" evidence="8">
    <location>
        <begin position="79"/>
        <end position="188"/>
    </location>
</feature>
<dbReference type="InterPro" id="IPR046373">
    <property type="entry name" value="Acyl-CoA_Oxase/DH_mid-dom_sf"/>
</dbReference>
<dbReference type="Gene3D" id="2.40.110.10">
    <property type="entry name" value="Butyryl-CoA Dehydrogenase, subunit A, domain 2"/>
    <property type="match status" value="1"/>
</dbReference>
<comment type="caution">
    <text evidence="9">The sequence shown here is derived from an EMBL/GenBank/DDBJ whole genome shotgun (WGS) entry which is preliminary data.</text>
</comment>
<dbReference type="InterPro" id="IPR013786">
    <property type="entry name" value="AcylCoA_DH/ox_N"/>
</dbReference>
<dbReference type="Pfam" id="PF02770">
    <property type="entry name" value="Acyl-CoA_dh_M"/>
    <property type="match status" value="1"/>
</dbReference>
<organism evidence="9 10">
    <name type="scientific">Leeuwenhoekiella parthenopeia</name>
    <dbReference type="NCBI Taxonomy" id="2890320"/>
    <lineage>
        <taxon>Bacteria</taxon>
        <taxon>Pseudomonadati</taxon>
        <taxon>Bacteroidota</taxon>
        <taxon>Flavobacteriia</taxon>
        <taxon>Flavobacteriales</taxon>
        <taxon>Flavobacteriaceae</taxon>
        <taxon>Leeuwenhoekiella</taxon>
    </lineage>
</organism>
<dbReference type="InterPro" id="IPR009075">
    <property type="entry name" value="AcylCo_DH/oxidase_C"/>
</dbReference>
<evidence type="ECO:0000259" key="8">
    <source>
        <dbReference type="Pfam" id="PF02771"/>
    </source>
</evidence>
<gene>
    <name evidence="9" type="ORF">LLW17_05115</name>
</gene>
<keyword evidence="5" id="KW-0560">Oxidoreductase</keyword>
<dbReference type="InterPro" id="IPR006091">
    <property type="entry name" value="Acyl-CoA_Oxase/DH_mid-dom"/>
</dbReference>
<name>A0ABS8GQ27_9FLAO</name>
<dbReference type="InterPro" id="IPR045008">
    <property type="entry name" value="ACX4-like"/>
</dbReference>
<dbReference type="EMBL" id="JAJGMW010000005">
    <property type="protein sequence ID" value="MCC4212091.1"/>
    <property type="molecule type" value="Genomic_DNA"/>
</dbReference>
<evidence type="ECO:0000259" key="6">
    <source>
        <dbReference type="Pfam" id="PF00441"/>
    </source>
</evidence>
<evidence type="ECO:0000313" key="10">
    <source>
        <dbReference type="Proteomes" id="UP001197770"/>
    </source>
</evidence>
<evidence type="ECO:0000313" key="9">
    <source>
        <dbReference type="EMBL" id="MCC4212091.1"/>
    </source>
</evidence>
<feature type="domain" description="Acyl-CoA oxidase/dehydrogenase middle" evidence="7">
    <location>
        <begin position="194"/>
        <end position="287"/>
    </location>
</feature>
<comment type="similarity">
    <text evidence="2 5">Belongs to the acyl-CoA dehydrogenase family.</text>
</comment>
<dbReference type="Pfam" id="PF00441">
    <property type="entry name" value="Acyl-CoA_dh_1"/>
    <property type="match status" value="1"/>
</dbReference>
<evidence type="ECO:0000259" key="7">
    <source>
        <dbReference type="Pfam" id="PF02770"/>
    </source>
</evidence>
<dbReference type="InterPro" id="IPR036250">
    <property type="entry name" value="AcylCo_DH-like_C"/>
</dbReference>
<dbReference type="Pfam" id="PF02771">
    <property type="entry name" value="Acyl-CoA_dh_N"/>
    <property type="match status" value="1"/>
</dbReference>
<evidence type="ECO:0000256" key="5">
    <source>
        <dbReference type="RuleBase" id="RU362125"/>
    </source>
</evidence>
<dbReference type="SUPFAM" id="SSF56645">
    <property type="entry name" value="Acyl-CoA dehydrogenase NM domain-like"/>
    <property type="match status" value="1"/>
</dbReference>
<keyword evidence="10" id="KW-1185">Reference proteome</keyword>
<evidence type="ECO:0000256" key="1">
    <source>
        <dbReference type="ARBA" id="ARBA00001974"/>
    </source>
</evidence>
<keyword evidence="4 5" id="KW-0274">FAD</keyword>
<accession>A0ABS8GQ27</accession>
<comment type="cofactor">
    <cofactor evidence="1 5">
        <name>FAD</name>
        <dbReference type="ChEBI" id="CHEBI:57692"/>
    </cofactor>
</comment>
<dbReference type="SUPFAM" id="SSF47203">
    <property type="entry name" value="Acyl-CoA dehydrogenase C-terminal domain-like"/>
    <property type="match status" value="1"/>
</dbReference>
<dbReference type="Gene3D" id="1.20.140.10">
    <property type="entry name" value="Butyryl-CoA Dehydrogenase, subunit A, domain 3"/>
    <property type="match status" value="1"/>
</dbReference>
<evidence type="ECO:0000256" key="2">
    <source>
        <dbReference type="ARBA" id="ARBA00009347"/>
    </source>
</evidence>
<proteinExistence type="inferred from homology"/>
<dbReference type="PANTHER" id="PTHR43188:SF1">
    <property type="entry name" value="ACYL-COA DEHYDROGENASE"/>
    <property type="match status" value="1"/>
</dbReference>
<dbReference type="InterPro" id="IPR009100">
    <property type="entry name" value="AcylCoA_DH/oxidase_NM_dom_sf"/>
</dbReference>
<evidence type="ECO:0000256" key="3">
    <source>
        <dbReference type="ARBA" id="ARBA00022630"/>
    </source>
</evidence>